<dbReference type="PANTHER" id="PTHR35279:SF1">
    <property type="entry name" value="ARABINANASE_LEVANSUCRASE_INVERTASE"/>
    <property type="match status" value="1"/>
</dbReference>
<dbReference type="Gene3D" id="2.115.10.20">
    <property type="entry name" value="Glycosyl hydrolase domain, family 43"/>
    <property type="match status" value="3"/>
</dbReference>
<dbReference type="AlphaFoldDB" id="A0A1V5M9N4"/>
<evidence type="ECO:0008006" key="2">
    <source>
        <dbReference type="Google" id="ProtNLM"/>
    </source>
</evidence>
<dbReference type="SUPFAM" id="SSF75005">
    <property type="entry name" value="Arabinanase/levansucrase/invertase"/>
    <property type="match status" value="2"/>
</dbReference>
<sequence length="334" mass="37206">MLAKQPPLARWTWLRNPANPILKPDPESLYDCRSCMNPFVIRVEDQYRVYYSGGDAGGRQRICLATAPVDRPTEFNRRGVVLDLGRKGDFDGKWCVTPLVRRFGDRWHLYYTGNDGGGLGLQSFCGIGLAVSQDGLGFRRLSTDPVITGDRVREFPKNRGVAGGGTITEERGPDGAPAYRLYYTLTVGTKNPDVRLDQEKHCAVAHSRDGLRWTDHRLIMSPRPEVANEDIAVAGPVVWREENLYRMLYCGIGSRWGFYSISEAASFDGYAWHRGRGDENLSLAPGPADSWENQMVEYPAVIEEGNLLRIYYCGNGYGKTGIGTATSVRTGKRG</sequence>
<comment type="caution">
    <text evidence="1">The sequence shown here is derived from an EMBL/GenBank/DDBJ whole genome shotgun (WGS) entry which is preliminary data.</text>
</comment>
<dbReference type="Proteomes" id="UP000485484">
    <property type="component" value="Unassembled WGS sequence"/>
</dbReference>
<name>A0A1V5M9N4_UNCT6</name>
<gene>
    <name evidence="1" type="ORF">BWY73_01413</name>
</gene>
<organism evidence="1">
    <name type="scientific">candidate division TA06 bacterium ADurb.Bin417</name>
    <dbReference type="NCBI Taxonomy" id="1852828"/>
    <lineage>
        <taxon>Bacteria</taxon>
        <taxon>Bacteria division TA06</taxon>
    </lineage>
</organism>
<dbReference type="PANTHER" id="PTHR35279">
    <property type="match status" value="1"/>
</dbReference>
<protein>
    <recommendedName>
        <fullName evidence="2">Glycosyl hydrolases family 43</fullName>
    </recommendedName>
</protein>
<reference evidence="1" key="1">
    <citation type="submission" date="2017-02" db="EMBL/GenBank/DDBJ databases">
        <title>Delving into the versatile metabolic prowess of the omnipresent phylum Bacteroidetes.</title>
        <authorList>
            <person name="Nobu M.K."/>
            <person name="Mei R."/>
            <person name="Narihiro T."/>
            <person name="Kuroda K."/>
            <person name="Liu W.-T."/>
        </authorList>
    </citation>
    <scope>NUCLEOTIDE SEQUENCE</scope>
    <source>
        <strain evidence="1">ADurb.Bin417</strain>
    </source>
</reference>
<evidence type="ECO:0000313" key="1">
    <source>
        <dbReference type="EMBL" id="OPZ89943.1"/>
    </source>
</evidence>
<dbReference type="EMBL" id="MWAK01000311">
    <property type="protein sequence ID" value="OPZ89943.1"/>
    <property type="molecule type" value="Genomic_DNA"/>
</dbReference>
<proteinExistence type="predicted"/>
<dbReference type="InterPro" id="IPR023296">
    <property type="entry name" value="Glyco_hydro_beta-prop_sf"/>
</dbReference>
<accession>A0A1V5M9N4</accession>